<evidence type="ECO:0000313" key="4">
    <source>
        <dbReference type="Proteomes" id="UP000320762"/>
    </source>
</evidence>
<dbReference type="AlphaFoldDB" id="A0A550C8H1"/>
<dbReference type="STRING" id="97359.A0A550C8H1"/>
<feature type="region of interest" description="Disordered" evidence="1">
    <location>
        <begin position="178"/>
        <end position="211"/>
    </location>
</feature>
<keyword evidence="4" id="KW-1185">Reference proteome</keyword>
<evidence type="ECO:0008006" key="5">
    <source>
        <dbReference type="Google" id="ProtNLM"/>
    </source>
</evidence>
<gene>
    <name evidence="3" type="ORF">BD626DRAFT_584870</name>
</gene>
<keyword evidence="2" id="KW-0732">Signal</keyword>
<comment type="caution">
    <text evidence="3">The sequence shown here is derived from an EMBL/GenBank/DDBJ whole genome shotgun (WGS) entry which is preliminary data.</text>
</comment>
<feature type="signal peptide" evidence="2">
    <location>
        <begin position="1"/>
        <end position="21"/>
    </location>
</feature>
<dbReference type="Proteomes" id="UP000320762">
    <property type="component" value="Unassembled WGS sequence"/>
</dbReference>
<name>A0A550C8H1_9AGAR</name>
<reference evidence="3 4" key="1">
    <citation type="journal article" date="2019" name="New Phytol.">
        <title>Comparative genomics reveals unique wood-decay strategies and fruiting body development in the Schizophyllaceae.</title>
        <authorList>
            <person name="Almasi E."/>
            <person name="Sahu N."/>
            <person name="Krizsan K."/>
            <person name="Balint B."/>
            <person name="Kovacs G.M."/>
            <person name="Kiss B."/>
            <person name="Cseklye J."/>
            <person name="Drula E."/>
            <person name="Henrissat B."/>
            <person name="Nagy I."/>
            <person name="Chovatia M."/>
            <person name="Adam C."/>
            <person name="LaButti K."/>
            <person name="Lipzen A."/>
            <person name="Riley R."/>
            <person name="Grigoriev I.V."/>
            <person name="Nagy L.G."/>
        </authorList>
    </citation>
    <scope>NUCLEOTIDE SEQUENCE [LARGE SCALE GENOMIC DNA]</scope>
    <source>
        <strain evidence="3 4">NL-1724</strain>
    </source>
</reference>
<evidence type="ECO:0000313" key="3">
    <source>
        <dbReference type="EMBL" id="TRM60996.1"/>
    </source>
</evidence>
<evidence type="ECO:0000256" key="1">
    <source>
        <dbReference type="SAM" id="MobiDB-lite"/>
    </source>
</evidence>
<evidence type="ECO:0000256" key="2">
    <source>
        <dbReference type="SAM" id="SignalP"/>
    </source>
</evidence>
<proteinExistence type="predicted"/>
<sequence>MRMLRLALLALQGTLVPLARGALFPTQPIRKTVFYAGNEETVTWVDDGRAPHVDRLGRLKVDLYAANNTFLYTLGHDIDATDGALSVTLPPDLDYSASHYALHFVPQHARYGIIYTADFVIRNAKPSTEVVPFLATATSNVTVPAAVVTFVLPSTTLTSTLVGAASVLPSHATITAPSLQQANIPEEEAQREDDMDDDEDSRNVSSVYRPPTNPLEYNSALRGFGWPSAGPVDWERFKFKLVFIVWPALVGVSMAI</sequence>
<feature type="compositionally biased region" description="Acidic residues" evidence="1">
    <location>
        <begin position="185"/>
        <end position="200"/>
    </location>
</feature>
<feature type="chain" id="PRO_5021989214" description="Ser-Thr-rich glycosyl-phosphatidyl-inositol-anchored membrane family-domain-containing protein" evidence="2">
    <location>
        <begin position="22"/>
        <end position="256"/>
    </location>
</feature>
<organism evidence="3 4">
    <name type="scientific">Schizophyllum amplum</name>
    <dbReference type="NCBI Taxonomy" id="97359"/>
    <lineage>
        <taxon>Eukaryota</taxon>
        <taxon>Fungi</taxon>
        <taxon>Dikarya</taxon>
        <taxon>Basidiomycota</taxon>
        <taxon>Agaricomycotina</taxon>
        <taxon>Agaricomycetes</taxon>
        <taxon>Agaricomycetidae</taxon>
        <taxon>Agaricales</taxon>
        <taxon>Schizophyllaceae</taxon>
        <taxon>Schizophyllum</taxon>
    </lineage>
</organism>
<dbReference type="EMBL" id="VDMD01000019">
    <property type="protein sequence ID" value="TRM60996.1"/>
    <property type="molecule type" value="Genomic_DNA"/>
</dbReference>
<dbReference type="OrthoDB" id="3250770at2759"/>
<protein>
    <recommendedName>
        <fullName evidence="5">Ser-Thr-rich glycosyl-phosphatidyl-inositol-anchored membrane family-domain-containing protein</fullName>
    </recommendedName>
</protein>
<accession>A0A550C8H1</accession>